<protein>
    <recommendedName>
        <fullName evidence="4">Lipoprotein</fullName>
    </recommendedName>
</protein>
<organism evidence="2 3">
    <name type="scientific">Glutamicibacter nicotianae</name>
    <name type="common">Arthrobacter nicotianae</name>
    <dbReference type="NCBI Taxonomy" id="37929"/>
    <lineage>
        <taxon>Bacteria</taxon>
        <taxon>Bacillati</taxon>
        <taxon>Actinomycetota</taxon>
        <taxon>Actinomycetes</taxon>
        <taxon>Micrococcales</taxon>
        <taxon>Micrococcaceae</taxon>
        <taxon>Glutamicibacter</taxon>
    </lineage>
</organism>
<comment type="caution">
    <text evidence="2">The sequence shown here is derived from an EMBL/GenBank/DDBJ whole genome shotgun (WGS) entry which is preliminary data.</text>
</comment>
<accession>A0ABQ0RN41</accession>
<keyword evidence="1" id="KW-0732">Signal</keyword>
<reference evidence="2 3" key="1">
    <citation type="submission" date="2019-06" db="EMBL/GenBank/DDBJ databases">
        <title>Whole genome shotgun sequence of Glutamicibacter nicotianae NBRC 14234.</title>
        <authorList>
            <person name="Hosoyama A."/>
            <person name="Uohara A."/>
            <person name="Ohji S."/>
            <person name="Ichikawa N."/>
        </authorList>
    </citation>
    <scope>NUCLEOTIDE SEQUENCE [LARGE SCALE GENOMIC DNA]</scope>
    <source>
        <strain evidence="2 3">NBRC 14234</strain>
    </source>
</reference>
<evidence type="ECO:0008006" key="4">
    <source>
        <dbReference type="Google" id="ProtNLM"/>
    </source>
</evidence>
<dbReference type="RefSeq" id="WP_073706529.1">
    <property type="nucleotide sequence ID" value="NZ_BAAAWM010000001.1"/>
</dbReference>
<keyword evidence="3" id="KW-1185">Reference proteome</keyword>
<feature type="chain" id="PRO_5046218871" description="Lipoprotein" evidence="1">
    <location>
        <begin position="26"/>
        <end position="212"/>
    </location>
</feature>
<dbReference type="EMBL" id="BJNE01000010">
    <property type="protein sequence ID" value="GEC13218.1"/>
    <property type="molecule type" value="Genomic_DNA"/>
</dbReference>
<sequence>MPKAYFGKVSALAITGLLTLTACSAGTPQSEPSDVPVPSAEEYLPLLAQTQDDDDKLPEGFEDTESYDPQTRHLLATSDLGRHYVAVGNEGQLCMVAIPEPVEEDGDYEIAGTTCPTMDYVVENGVPLKVNGGENSLEIVTYLMPAGISGETVQNAVSEMRASHPELAAEDIQVVTENDSVLLVMEESTAATLGQITINRPEGDPLVLASLT</sequence>
<gene>
    <name evidence="2" type="ORF">ANI01nite_24210</name>
</gene>
<feature type="signal peptide" evidence="1">
    <location>
        <begin position="1"/>
        <end position="25"/>
    </location>
</feature>
<proteinExistence type="predicted"/>
<evidence type="ECO:0000313" key="3">
    <source>
        <dbReference type="Proteomes" id="UP000316242"/>
    </source>
</evidence>
<evidence type="ECO:0000256" key="1">
    <source>
        <dbReference type="SAM" id="SignalP"/>
    </source>
</evidence>
<evidence type="ECO:0000313" key="2">
    <source>
        <dbReference type="EMBL" id="GEC13218.1"/>
    </source>
</evidence>
<dbReference type="PROSITE" id="PS51257">
    <property type="entry name" value="PROKAR_LIPOPROTEIN"/>
    <property type="match status" value="1"/>
</dbReference>
<dbReference type="Proteomes" id="UP000316242">
    <property type="component" value="Unassembled WGS sequence"/>
</dbReference>
<name>A0ABQ0RN41_GLUNI</name>